<organism evidence="2 3">
    <name type="scientific">Dendrobium nobile</name>
    <name type="common">Orchid</name>
    <dbReference type="NCBI Taxonomy" id="94219"/>
    <lineage>
        <taxon>Eukaryota</taxon>
        <taxon>Viridiplantae</taxon>
        <taxon>Streptophyta</taxon>
        <taxon>Embryophyta</taxon>
        <taxon>Tracheophyta</taxon>
        <taxon>Spermatophyta</taxon>
        <taxon>Magnoliopsida</taxon>
        <taxon>Liliopsida</taxon>
        <taxon>Asparagales</taxon>
        <taxon>Orchidaceae</taxon>
        <taxon>Epidendroideae</taxon>
        <taxon>Malaxideae</taxon>
        <taxon>Dendrobiinae</taxon>
        <taxon>Dendrobium</taxon>
    </lineage>
</organism>
<name>A0A8T3BN61_DENNO</name>
<evidence type="ECO:0000313" key="2">
    <source>
        <dbReference type="EMBL" id="KAI0516681.1"/>
    </source>
</evidence>
<dbReference type="EMBL" id="JAGYWB010000007">
    <property type="protein sequence ID" value="KAI0516681.1"/>
    <property type="molecule type" value="Genomic_DNA"/>
</dbReference>
<comment type="caution">
    <text evidence="2">The sequence shown here is derived from an EMBL/GenBank/DDBJ whole genome shotgun (WGS) entry which is preliminary data.</text>
</comment>
<gene>
    <name evidence="2" type="ORF">KFK09_009358</name>
</gene>
<dbReference type="Proteomes" id="UP000829196">
    <property type="component" value="Unassembled WGS sequence"/>
</dbReference>
<sequence length="77" mass="8840">MPLEPKNTQETQNFNNNQDNPNIPSLYLSCGPHLNENNSLPPVVYKRTVLISGWLDRCMNAPLSKIHLVLKVKREKK</sequence>
<accession>A0A8T3BN61</accession>
<dbReference type="AlphaFoldDB" id="A0A8T3BN61"/>
<keyword evidence="3" id="KW-1185">Reference proteome</keyword>
<feature type="compositionally biased region" description="Low complexity" evidence="1">
    <location>
        <begin position="8"/>
        <end position="22"/>
    </location>
</feature>
<reference evidence="2" key="1">
    <citation type="journal article" date="2022" name="Front. Genet.">
        <title>Chromosome-Scale Assembly of the Dendrobium nobile Genome Provides Insights Into the Molecular Mechanism of the Biosynthesis of the Medicinal Active Ingredient of Dendrobium.</title>
        <authorList>
            <person name="Xu Q."/>
            <person name="Niu S.-C."/>
            <person name="Li K.-L."/>
            <person name="Zheng P.-J."/>
            <person name="Zhang X.-J."/>
            <person name="Jia Y."/>
            <person name="Liu Y."/>
            <person name="Niu Y.-X."/>
            <person name="Yu L.-H."/>
            <person name="Chen D.-F."/>
            <person name="Zhang G.-Q."/>
        </authorList>
    </citation>
    <scope>NUCLEOTIDE SEQUENCE</scope>
    <source>
        <tissue evidence="2">Leaf</tissue>
    </source>
</reference>
<feature type="region of interest" description="Disordered" evidence="1">
    <location>
        <begin position="1"/>
        <end position="23"/>
    </location>
</feature>
<evidence type="ECO:0000313" key="3">
    <source>
        <dbReference type="Proteomes" id="UP000829196"/>
    </source>
</evidence>
<protein>
    <submittedName>
        <fullName evidence="2">Uncharacterized protein</fullName>
    </submittedName>
</protein>
<proteinExistence type="predicted"/>
<evidence type="ECO:0000256" key="1">
    <source>
        <dbReference type="SAM" id="MobiDB-lite"/>
    </source>
</evidence>